<dbReference type="InterPro" id="IPR050344">
    <property type="entry name" value="Peptidase_M1_aminopeptidases"/>
</dbReference>
<dbReference type="Pfam" id="PF17900">
    <property type="entry name" value="Peptidase_M1_N"/>
    <property type="match status" value="1"/>
</dbReference>
<protein>
    <submittedName>
        <fullName evidence="4">Aminopeptidase M1</fullName>
    </submittedName>
</protein>
<feature type="domain" description="Aminopeptidase N-like N-terminal" evidence="3">
    <location>
        <begin position="34"/>
        <end position="192"/>
    </location>
</feature>
<dbReference type="GO" id="GO:0004177">
    <property type="term" value="F:aminopeptidase activity"/>
    <property type="evidence" value="ECO:0007669"/>
    <property type="project" value="UniProtKB-KW"/>
</dbReference>
<evidence type="ECO:0000313" key="5">
    <source>
        <dbReference type="Proteomes" id="UP001141327"/>
    </source>
</evidence>
<dbReference type="Proteomes" id="UP001141327">
    <property type="component" value="Unassembled WGS sequence"/>
</dbReference>
<evidence type="ECO:0000259" key="3">
    <source>
        <dbReference type="Pfam" id="PF17900"/>
    </source>
</evidence>
<keyword evidence="4" id="KW-0645">Protease</keyword>
<accession>A0ABQ8UEW3</accession>
<dbReference type="EMBL" id="JAPMOS010000039">
    <property type="protein sequence ID" value="KAJ4457824.1"/>
    <property type="molecule type" value="Genomic_DNA"/>
</dbReference>
<dbReference type="CDD" id="cd09601">
    <property type="entry name" value="M1_APN-Q_like"/>
    <property type="match status" value="1"/>
</dbReference>
<evidence type="ECO:0000256" key="1">
    <source>
        <dbReference type="SAM" id="MobiDB-lite"/>
    </source>
</evidence>
<organism evidence="4 5">
    <name type="scientific">Paratrimastix pyriformis</name>
    <dbReference type="NCBI Taxonomy" id="342808"/>
    <lineage>
        <taxon>Eukaryota</taxon>
        <taxon>Metamonada</taxon>
        <taxon>Preaxostyla</taxon>
        <taxon>Paratrimastigidae</taxon>
        <taxon>Paratrimastix</taxon>
    </lineage>
</organism>
<dbReference type="Gene3D" id="1.10.390.10">
    <property type="entry name" value="Neutral Protease Domain 2"/>
    <property type="match status" value="1"/>
</dbReference>
<dbReference type="PANTHER" id="PTHR11533:SF174">
    <property type="entry name" value="PUROMYCIN-SENSITIVE AMINOPEPTIDASE-RELATED"/>
    <property type="match status" value="1"/>
</dbReference>
<evidence type="ECO:0000259" key="2">
    <source>
        <dbReference type="Pfam" id="PF01433"/>
    </source>
</evidence>
<dbReference type="SUPFAM" id="SSF55486">
    <property type="entry name" value="Metalloproteases ('zincins'), catalytic domain"/>
    <property type="match status" value="1"/>
</dbReference>
<dbReference type="InterPro" id="IPR034016">
    <property type="entry name" value="M1_APN-typ"/>
</dbReference>
<sequence length="611" mass="67610">MDNCAAAAAELPFEPRDPLGLQSDAFRLPTFCRPVKYEVKFTVAETRATEFIGEELITVMVLAEGLEQQFMVFHSHEVSIDDIELWSTPERRFTIPPNAQTLSLPSQTCMIRLPAPLRELCSIDANGNGQLQLHLSFSGSLTTPMSGFYRGGDDYFVTQFCPCDARRCFPCWDEPTFKAKFAVTLVVPAQYQTVECISGVKIDIGRPSFPSSHPPPSTTVLGNMALTDHAPVPSTPSSSVPLHQWRFMESPPMSTYLLCWFVGTYAHIEQRTRRDIPVRVYVPPPVENAEREGRFALGVAVKALEYFEDMFQLPYPLPKLDLIAIPDFSLGGMENWGLITYKMNRLLVSATSPPAQREHSCRTVCHEVSHMWFGDLVTPKWWSSIWLNEGFARWAEFRCADTLFPQWHLWDTFVTDCVEDTIILDGLDSSHAIEVKADRLQEISQIFDTIAYSKGATVTRMLVAVWGDDSFVRGLRHYLRKFSYANAATQDLWDALIEVPHEFPAIQDPVCLWHKALCRPAPSDTASSLAPAPPATVAVPTPAIDTAASSSTAAAATTPATIDAPASAAAASASIIPAVDSTSTVSSQLDPLPSKPRQAAQLPLLRSQSQR</sequence>
<comment type="caution">
    <text evidence="4">The sequence shown here is derived from an EMBL/GenBank/DDBJ whole genome shotgun (WGS) entry which is preliminary data.</text>
</comment>
<evidence type="ECO:0000313" key="4">
    <source>
        <dbReference type="EMBL" id="KAJ4457824.1"/>
    </source>
</evidence>
<reference evidence="4" key="1">
    <citation type="journal article" date="2022" name="bioRxiv">
        <title>Genomics of Preaxostyla Flagellates Illuminates Evolutionary Transitions and the Path Towards Mitochondrial Loss.</title>
        <authorList>
            <person name="Novak L.V.F."/>
            <person name="Treitli S.C."/>
            <person name="Pyrih J."/>
            <person name="Halakuc P."/>
            <person name="Pipaliya S.V."/>
            <person name="Vacek V."/>
            <person name="Brzon O."/>
            <person name="Soukal P."/>
            <person name="Eme L."/>
            <person name="Dacks J.B."/>
            <person name="Karnkowska A."/>
            <person name="Elias M."/>
            <person name="Hampl V."/>
        </authorList>
    </citation>
    <scope>NUCLEOTIDE SEQUENCE</scope>
    <source>
        <strain evidence="4">RCP-MX</strain>
    </source>
</reference>
<dbReference type="SUPFAM" id="SSF63737">
    <property type="entry name" value="Leukotriene A4 hydrolase N-terminal domain"/>
    <property type="match status" value="1"/>
</dbReference>
<dbReference type="InterPro" id="IPR014782">
    <property type="entry name" value="Peptidase_M1_dom"/>
</dbReference>
<keyword evidence="4" id="KW-0378">Hydrolase</keyword>
<dbReference type="Pfam" id="PF01433">
    <property type="entry name" value="Peptidase_M1"/>
    <property type="match status" value="1"/>
</dbReference>
<keyword evidence="4" id="KW-0031">Aminopeptidase</keyword>
<dbReference type="InterPro" id="IPR042097">
    <property type="entry name" value="Aminopeptidase_N-like_N_sf"/>
</dbReference>
<feature type="region of interest" description="Disordered" evidence="1">
    <location>
        <begin position="584"/>
        <end position="611"/>
    </location>
</feature>
<name>A0ABQ8UEW3_9EUKA</name>
<gene>
    <name evidence="4" type="ORF">PAPYR_6643</name>
</gene>
<dbReference type="PANTHER" id="PTHR11533">
    <property type="entry name" value="PROTEASE M1 ZINC METALLOPROTEASE"/>
    <property type="match status" value="1"/>
</dbReference>
<dbReference type="Gene3D" id="2.60.40.1730">
    <property type="entry name" value="tricorn interacting facor f3 domain"/>
    <property type="match status" value="1"/>
</dbReference>
<keyword evidence="5" id="KW-1185">Reference proteome</keyword>
<dbReference type="InterPro" id="IPR027268">
    <property type="entry name" value="Peptidase_M4/M1_CTD_sf"/>
</dbReference>
<dbReference type="InterPro" id="IPR045357">
    <property type="entry name" value="Aminopeptidase_N-like_N"/>
</dbReference>
<feature type="domain" description="Peptidase M1 membrane alanine aminopeptidase" evidence="2">
    <location>
        <begin position="295"/>
        <end position="499"/>
    </location>
</feature>
<proteinExistence type="predicted"/>